<evidence type="ECO:0000256" key="3">
    <source>
        <dbReference type="SAM" id="MobiDB-lite"/>
    </source>
</evidence>
<dbReference type="Pfam" id="PF13589">
    <property type="entry name" value="HATPase_c_3"/>
    <property type="match status" value="1"/>
</dbReference>
<protein>
    <submittedName>
        <fullName evidence="6">DNA mismatch repair protein MLH3</fullName>
    </submittedName>
</protein>
<dbReference type="InterPro" id="IPR020568">
    <property type="entry name" value="Ribosomal_Su5_D2-typ_SF"/>
</dbReference>
<dbReference type="InterPro" id="IPR014762">
    <property type="entry name" value="DNA_mismatch_repair_CS"/>
</dbReference>
<dbReference type="PROSITE" id="PS00058">
    <property type="entry name" value="DNA_MISMATCH_REPAIR_1"/>
    <property type="match status" value="1"/>
</dbReference>
<dbReference type="InterPro" id="IPR014790">
    <property type="entry name" value="MutL_C"/>
</dbReference>
<gene>
    <name evidence="6" type="ORF">RHTO_02609</name>
</gene>
<evidence type="ECO:0000313" key="6">
    <source>
        <dbReference type="EMBL" id="EMS20661.1"/>
    </source>
</evidence>
<dbReference type="PANTHER" id="PTHR10073">
    <property type="entry name" value="DNA MISMATCH REPAIR PROTEIN MLH, PMS, MUTL"/>
    <property type="match status" value="1"/>
</dbReference>
<dbReference type="SMART" id="SM00853">
    <property type="entry name" value="MutL_C"/>
    <property type="match status" value="1"/>
</dbReference>
<accession>M7WRI7</accession>
<dbReference type="GO" id="GO:0140664">
    <property type="term" value="F:ATP-dependent DNA damage sensor activity"/>
    <property type="evidence" value="ECO:0007669"/>
    <property type="project" value="InterPro"/>
</dbReference>
<dbReference type="GO" id="GO:0016887">
    <property type="term" value="F:ATP hydrolysis activity"/>
    <property type="evidence" value="ECO:0007669"/>
    <property type="project" value="InterPro"/>
</dbReference>
<reference evidence="6 7" key="1">
    <citation type="journal article" date="2012" name="Nat. Commun.">
        <title>A multi-omic map of the lipid-producing yeast Rhodosporidium toruloides.</title>
        <authorList>
            <person name="Zhu Z."/>
            <person name="Zhang S."/>
            <person name="Liu H."/>
            <person name="Shen H."/>
            <person name="Lin X."/>
            <person name="Yang F."/>
            <person name="Zhou Y.J."/>
            <person name="Jin G."/>
            <person name="Ye M."/>
            <person name="Zou H."/>
            <person name="Zou H."/>
            <person name="Zhao Z.K."/>
        </authorList>
    </citation>
    <scope>NUCLEOTIDE SEQUENCE [LARGE SCALE GENOMIC DNA]</scope>
    <source>
        <strain evidence="6 7">NP11</strain>
    </source>
</reference>
<feature type="compositionally biased region" description="Basic and acidic residues" evidence="3">
    <location>
        <begin position="553"/>
        <end position="567"/>
    </location>
</feature>
<dbReference type="InterPro" id="IPR037198">
    <property type="entry name" value="MutL_C_sf"/>
</dbReference>
<dbReference type="Gene3D" id="3.30.1370.100">
    <property type="entry name" value="MutL, C-terminal domain, regulatory subdomain"/>
    <property type="match status" value="1"/>
</dbReference>
<dbReference type="GO" id="GO:0005524">
    <property type="term" value="F:ATP binding"/>
    <property type="evidence" value="ECO:0007669"/>
    <property type="project" value="InterPro"/>
</dbReference>
<dbReference type="GO" id="GO:0032300">
    <property type="term" value="C:mismatch repair complex"/>
    <property type="evidence" value="ECO:0007669"/>
    <property type="project" value="InterPro"/>
</dbReference>
<keyword evidence="7" id="KW-1185">Reference proteome</keyword>
<dbReference type="GeneID" id="27366622"/>
<evidence type="ECO:0000256" key="1">
    <source>
        <dbReference type="ARBA" id="ARBA00006082"/>
    </source>
</evidence>
<feature type="domain" description="DNA mismatch repair protein S5" evidence="5">
    <location>
        <begin position="246"/>
        <end position="410"/>
    </location>
</feature>
<dbReference type="SMART" id="SM01340">
    <property type="entry name" value="DNA_mis_repair"/>
    <property type="match status" value="1"/>
</dbReference>
<comment type="similarity">
    <text evidence="1">Belongs to the DNA mismatch repair MutL/HexB family.</text>
</comment>
<dbReference type="Gene3D" id="3.30.230.10">
    <property type="match status" value="1"/>
</dbReference>
<dbReference type="RefSeq" id="XP_016271780.1">
    <property type="nucleotide sequence ID" value="XM_016416283.1"/>
</dbReference>
<dbReference type="Proteomes" id="UP000016926">
    <property type="component" value="Unassembled WGS sequence"/>
</dbReference>
<dbReference type="SUPFAM" id="SSF54211">
    <property type="entry name" value="Ribosomal protein S5 domain 2-like"/>
    <property type="match status" value="1"/>
</dbReference>
<sequence length="945" mass="101790">MAGPLLQEHPPPQEPPQLALLPPRTASLIRSSTIVPTLPSILSELVQNSIDARATAISCAVDLDTWTVRVEDNGTGIAQQDLALLRTAARHLTSKLSVTANGTADGAFAGVTTYGFRGEALASLQDVGTLEIRTKTTDDEEAQQLVLRGGECLVYGASRTERSTGTTVWVRDIFYKLPVRRRALSKPSAQSTLLASLRSALSTLSLIHPSISFSLTDSTSSSAMSSGESKTLLSVGRSGEGVLGRWRQLWGRAGVEKVWEFGEAEKEEHVVEGVGEKLRARGFFSLSAAHTRAGQFILSVVRRTDVNSRPLAAAQSPLHKLLNTLFASSSFSRHSSSHLSLPSSSTSSPARARASPQKKSIERFPVFVVVLEVPGKVVDVSFEPDKRVVEFEDPARIESFLASITSRFLVENGFLHAAAPAKQLAPPSASPTKGKKRSRTMETVENAFVSAGSRTRSQKRVAMADDAAFEVFPATVPPARTRSAPSAIPPIARPSPATVFAQSSEANETLPTTGDDDASYKWTDPVTKQAWLIDGRTGNSKRCDECCSGAADDDGRRQDGGKKGKVDRRWLKQVEEREDGTGEAEDVPDWLKSTLETWDNPVFPATASTGRTIPSLPSLQTASSAVQPGQPLATLPAAFRTTKPILSNRLTALKLKQMNDFGRTTVSLDVPTLTADLDPSSVPFLAPLEAGAQSFSRTSLAQAEFIAQVDTKYLLVRVPASSKGHGATLVLVDQHAASERVRVERFLDAIVGRVVRGEAVEARELGAEERVGVVVSRAEVEAVQRWRSVFERWGLQFAAGATEEEKEGDYHQLWLSTLPSLLSDRLSKDARLAQDLIRSFVGHLEEHGAGVAGREGRQGEGWTSGMKDVPPVLLDLINSKACRGAIMFNDVLTPAQASTLLAQLAQTSFPFQCAHGRPSLVPIVNLPAPSRSGGRGGQIDWSRFA</sequence>
<dbReference type="OrthoDB" id="429932at2759"/>
<feature type="region of interest" description="Disordered" evidence="3">
    <location>
        <begin position="548"/>
        <end position="567"/>
    </location>
</feature>
<name>M7WRI7_RHOT1</name>
<dbReference type="GO" id="GO:0061982">
    <property type="term" value="P:meiosis I cell cycle process"/>
    <property type="evidence" value="ECO:0007669"/>
    <property type="project" value="UniProtKB-ARBA"/>
</dbReference>
<dbReference type="SUPFAM" id="SSF118116">
    <property type="entry name" value="DNA mismatch repair protein MutL"/>
    <property type="match status" value="1"/>
</dbReference>
<dbReference type="GO" id="GO:0030983">
    <property type="term" value="F:mismatched DNA binding"/>
    <property type="evidence" value="ECO:0007669"/>
    <property type="project" value="InterPro"/>
</dbReference>
<dbReference type="SUPFAM" id="SSF55874">
    <property type="entry name" value="ATPase domain of HSP90 chaperone/DNA topoisomerase II/histidine kinase"/>
    <property type="match status" value="1"/>
</dbReference>
<dbReference type="InterPro" id="IPR042121">
    <property type="entry name" value="MutL_C_regsub"/>
</dbReference>
<feature type="domain" description="MutL C-terminal dimerisation" evidence="4">
    <location>
        <begin position="705"/>
        <end position="892"/>
    </location>
</feature>
<dbReference type="EMBL" id="KB722660">
    <property type="protein sequence ID" value="EMS20661.1"/>
    <property type="molecule type" value="Genomic_DNA"/>
</dbReference>
<dbReference type="InterPro" id="IPR014721">
    <property type="entry name" value="Ribsml_uS5_D2-typ_fold_subgr"/>
</dbReference>
<dbReference type="HOGENOM" id="CLU_005415_1_0_1"/>
<dbReference type="InterPro" id="IPR013507">
    <property type="entry name" value="DNA_mismatch_S5_2-like"/>
</dbReference>
<dbReference type="InterPro" id="IPR038973">
    <property type="entry name" value="MutL/Mlh/Pms-like"/>
</dbReference>
<evidence type="ECO:0000256" key="2">
    <source>
        <dbReference type="ARBA" id="ARBA00022763"/>
    </source>
</evidence>
<dbReference type="PANTHER" id="PTHR10073:SF47">
    <property type="entry name" value="DNA MISMATCH REPAIR PROTEIN MLH3"/>
    <property type="match status" value="1"/>
</dbReference>
<dbReference type="Gene3D" id="3.30.1540.20">
    <property type="entry name" value="MutL, C-terminal domain, dimerisation subdomain"/>
    <property type="match status" value="1"/>
</dbReference>
<dbReference type="eggNOG" id="KOG1977">
    <property type="taxonomic scope" value="Eukaryota"/>
</dbReference>
<evidence type="ECO:0000313" key="7">
    <source>
        <dbReference type="Proteomes" id="UP000016926"/>
    </source>
</evidence>
<organism evidence="6 7">
    <name type="scientific">Rhodotorula toruloides (strain NP11)</name>
    <name type="common">Yeast</name>
    <name type="synonym">Rhodosporidium toruloides</name>
    <dbReference type="NCBI Taxonomy" id="1130832"/>
    <lineage>
        <taxon>Eukaryota</taxon>
        <taxon>Fungi</taxon>
        <taxon>Dikarya</taxon>
        <taxon>Basidiomycota</taxon>
        <taxon>Pucciniomycotina</taxon>
        <taxon>Microbotryomycetes</taxon>
        <taxon>Sporidiobolales</taxon>
        <taxon>Sporidiobolaceae</taxon>
        <taxon>Rhodotorula</taxon>
    </lineage>
</organism>
<dbReference type="GO" id="GO:0006298">
    <property type="term" value="P:mismatch repair"/>
    <property type="evidence" value="ECO:0007669"/>
    <property type="project" value="InterPro"/>
</dbReference>
<dbReference type="AlphaFoldDB" id="M7WRI7"/>
<dbReference type="InterPro" id="IPR042120">
    <property type="entry name" value="MutL_C_dimsub"/>
</dbReference>
<evidence type="ECO:0000259" key="4">
    <source>
        <dbReference type="SMART" id="SM00853"/>
    </source>
</evidence>
<dbReference type="InterPro" id="IPR036890">
    <property type="entry name" value="HATPase_C_sf"/>
</dbReference>
<evidence type="ECO:0000259" key="5">
    <source>
        <dbReference type="SMART" id="SM01340"/>
    </source>
</evidence>
<keyword evidence="2" id="KW-0227">DNA damage</keyword>
<proteinExistence type="inferred from homology"/>
<dbReference type="Gene3D" id="3.30.565.10">
    <property type="entry name" value="Histidine kinase-like ATPase, C-terminal domain"/>
    <property type="match status" value="1"/>
</dbReference>